<feature type="transmembrane region" description="Helical" evidence="1">
    <location>
        <begin position="9"/>
        <end position="30"/>
    </location>
</feature>
<keyword evidence="1" id="KW-0812">Transmembrane</keyword>
<gene>
    <name evidence="2" type="ORF">JET18_15525</name>
</gene>
<comment type="caution">
    <text evidence="2">The sequence shown here is derived from an EMBL/GenBank/DDBJ whole genome shotgun (WGS) entry which is preliminary data.</text>
</comment>
<protein>
    <submittedName>
        <fullName evidence="2">Uncharacterized protein</fullName>
    </submittedName>
</protein>
<dbReference type="EMBL" id="JAELVM010000002">
    <property type="protein sequence ID" value="MBL1222263.1"/>
    <property type="molecule type" value="Genomic_DNA"/>
</dbReference>
<organism evidence="2 3">
    <name type="scientific">Chryseobacterium endalhagicum</name>
    <dbReference type="NCBI Taxonomy" id="2797638"/>
    <lineage>
        <taxon>Bacteria</taxon>
        <taxon>Pseudomonadati</taxon>
        <taxon>Bacteroidota</taxon>
        <taxon>Flavobacteriia</taxon>
        <taxon>Flavobacteriales</taxon>
        <taxon>Weeksellaceae</taxon>
        <taxon>Chryseobacterium group</taxon>
        <taxon>Chryseobacterium</taxon>
    </lineage>
</organism>
<feature type="transmembrane region" description="Helical" evidence="1">
    <location>
        <begin position="76"/>
        <end position="94"/>
    </location>
</feature>
<reference evidence="2 3" key="1">
    <citation type="submission" date="2020-12" db="EMBL/GenBank/DDBJ databases">
        <title>Chryseobacterium endoalhailicus sp. nov., isolated from seed of leguminous plant.</title>
        <authorList>
            <person name="Zhang X."/>
        </authorList>
    </citation>
    <scope>NUCLEOTIDE SEQUENCE [LARGE SCALE GENOMIC DNA]</scope>
    <source>
        <strain evidence="2 3">L7</strain>
    </source>
</reference>
<evidence type="ECO:0000256" key="1">
    <source>
        <dbReference type="SAM" id="Phobius"/>
    </source>
</evidence>
<dbReference type="Proteomes" id="UP000661696">
    <property type="component" value="Unassembled WGS sequence"/>
</dbReference>
<keyword evidence="1" id="KW-0472">Membrane</keyword>
<feature type="transmembrane region" description="Helical" evidence="1">
    <location>
        <begin position="36"/>
        <end position="56"/>
    </location>
</feature>
<proteinExistence type="predicted"/>
<name>A0ABS1QI32_9FLAO</name>
<sequence>MKKTRYSTLGWNTFLISFVSGTLLLLGYLITKADFLIISGFYFVLIAAVVNLLILFYELLEFLTNIPDKKSSGRSVLLLLINIPVTMLYMYIVFSLDP</sequence>
<dbReference type="RefSeq" id="WP_202092467.1">
    <property type="nucleotide sequence ID" value="NZ_JAELVM010000002.1"/>
</dbReference>
<accession>A0ABS1QI32</accession>
<evidence type="ECO:0000313" key="2">
    <source>
        <dbReference type="EMBL" id="MBL1222263.1"/>
    </source>
</evidence>
<keyword evidence="3" id="KW-1185">Reference proteome</keyword>
<keyword evidence="1" id="KW-1133">Transmembrane helix</keyword>
<evidence type="ECO:0000313" key="3">
    <source>
        <dbReference type="Proteomes" id="UP000661696"/>
    </source>
</evidence>